<feature type="transmembrane region" description="Helical" evidence="8">
    <location>
        <begin position="308"/>
        <end position="331"/>
    </location>
</feature>
<feature type="transmembrane region" description="Helical" evidence="8">
    <location>
        <begin position="106"/>
        <end position="129"/>
    </location>
</feature>
<dbReference type="OrthoDB" id="63984at2"/>
<evidence type="ECO:0000256" key="7">
    <source>
        <dbReference type="ARBA" id="ARBA00023136"/>
    </source>
</evidence>
<comment type="similarity">
    <text evidence="2">Belongs to the major facilitator superfamily.</text>
</comment>
<keyword evidence="5 8" id="KW-0812">Transmembrane</keyword>
<sequence length="403" mass="44252">MQHDRKYKIHDYHFWKITLSLAFASCFIFAALYVVQPLLPVFVDEFGVSVNISSYTLSLSIFGLIIGLITIGFLSDRIGRTVFIKLSVIGAVFPFLLMPLADSFSIILVLRFIQGFAFAGLPAASIAYLSEEMERRSVGVATALYISSNAIGGMVGRVLTGYITDLYSWQSAFYLFASIGGIIVIIVFFFLPKSRNFKPSNDTFKKDMEGFFFHLKNPRMILIIGIGIVLQLSFTGIWTYLPFHLGDEPFSLSLESISYTYFAYSLGVVGSPIAGWLSGQFGLDRVRTIGIVVLALGALLTISQSLVIITIGLCILCFGFFTAHSLTATVVGEKATHHKGSATSLYLVAYYIGVTLGSSAVSPLWQYYGWNGIVLTSGLLPVLYLSVVTIVSKRVKSQVEHGK</sequence>
<dbReference type="InterPro" id="IPR011701">
    <property type="entry name" value="MFS"/>
</dbReference>
<dbReference type="Proteomes" id="UP000269301">
    <property type="component" value="Unassembled WGS sequence"/>
</dbReference>
<evidence type="ECO:0000256" key="1">
    <source>
        <dbReference type="ARBA" id="ARBA00004651"/>
    </source>
</evidence>
<dbReference type="GO" id="GO:0022857">
    <property type="term" value="F:transmembrane transporter activity"/>
    <property type="evidence" value="ECO:0007669"/>
    <property type="project" value="InterPro"/>
</dbReference>
<dbReference type="PANTHER" id="PTHR43271:SF1">
    <property type="entry name" value="INNER MEMBRANE TRANSPORT PROTEIN YNFM"/>
    <property type="match status" value="1"/>
</dbReference>
<feature type="transmembrane region" description="Helical" evidence="8">
    <location>
        <begin position="82"/>
        <end position="100"/>
    </location>
</feature>
<gene>
    <name evidence="10" type="ORF">D8M06_04830</name>
</gene>
<feature type="transmembrane region" description="Helical" evidence="8">
    <location>
        <begin position="12"/>
        <end position="35"/>
    </location>
</feature>
<evidence type="ECO:0000313" key="11">
    <source>
        <dbReference type="Proteomes" id="UP000269301"/>
    </source>
</evidence>
<dbReference type="PROSITE" id="PS50850">
    <property type="entry name" value="MFS"/>
    <property type="match status" value="1"/>
</dbReference>
<evidence type="ECO:0000256" key="6">
    <source>
        <dbReference type="ARBA" id="ARBA00022989"/>
    </source>
</evidence>
<dbReference type="AlphaFoldDB" id="A0A495A711"/>
<dbReference type="Gene3D" id="1.20.1250.20">
    <property type="entry name" value="MFS general substrate transporter like domains"/>
    <property type="match status" value="1"/>
</dbReference>
<dbReference type="InterPro" id="IPR020846">
    <property type="entry name" value="MFS_dom"/>
</dbReference>
<dbReference type="GO" id="GO:0005886">
    <property type="term" value="C:plasma membrane"/>
    <property type="evidence" value="ECO:0007669"/>
    <property type="project" value="UniProtKB-SubCell"/>
</dbReference>
<evidence type="ECO:0000259" key="9">
    <source>
        <dbReference type="PROSITE" id="PS50850"/>
    </source>
</evidence>
<feature type="transmembrane region" description="Helical" evidence="8">
    <location>
        <begin position="286"/>
        <end position="302"/>
    </location>
</feature>
<dbReference type="PANTHER" id="PTHR43271">
    <property type="entry name" value="BLL2771 PROTEIN"/>
    <property type="match status" value="1"/>
</dbReference>
<dbReference type="InterPro" id="IPR036259">
    <property type="entry name" value="MFS_trans_sf"/>
</dbReference>
<dbReference type="SUPFAM" id="SSF103473">
    <property type="entry name" value="MFS general substrate transporter"/>
    <property type="match status" value="1"/>
</dbReference>
<keyword evidence="7 8" id="KW-0472">Membrane</keyword>
<feature type="transmembrane region" description="Helical" evidence="8">
    <location>
        <begin position="367"/>
        <end position="391"/>
    </location>
</feature>
<feature type="transmembrane region" description="Helical" evidence="8">
    <location>
        <begin position="171"/>
        <end position="191"/>
    </location>
</feature>
<feature type="transmembrane region" description="Helical" evidence="8">
    <location>
        <begin position="261"/>
        <end position="279"/>
    </location>
</feature>
<proteinExistence type="inferred from homology"/>
<organism evidence="10 11">
    <name type="scientific">Oceanobacillus halophilus</name>
    <dbReference type="NCBI Taxonomy" id="930130"/>
    <lineage>
        <taxon>Bacteria</taxon>
        <taxon>Bacillati</taxon>
        <taxon>Bacillota</taxon>
        <taxon>Bacilli</taxon>
        <taxon>Bacillales</taxon>
        <taxon>Bacillaceae</taxon>
        <taxon>Oceanobacillus</taxon>
    </lineage>
</organism>
<evidence type="ECO:0000313" key="10">
    <source>
        <dbReference type="EMBL" id="RKQ35600.1"/>
    </source>
</evidence>
<evidence type="ECO:0000256" key="2">
    <source>
        <dbReference type="ARBA" id="ARBA00008335"/>
    </source>
</evidence>
<reference evidence="10 11" key="1">
    <citation type="journal article" date="2016" name="Int. J. Syst. Evol. Microbiol.">
        <title>Oceanobacillus halophilus sp. nov., a novel moderately halophilic bacterium from a hypersaline lake.</title>
        <authorList>
            <person name="Amoozegar M.A."/>
            <person name="Bagheri M."/>
            <person name="Makhdoumi A."/>
            <person name="Nikou M.M."/>
            <person name="Fazeli S.A.S."/>
            <person name="Schumann P."/>
            <person name="Sproer C."/>
            <person name="Sanchez-Porro C."/>
            <person name="Ventosa A."/>
        </authorList>
    </citation>
    <scope>NUCLEOTIDE SEQUENCE [LARGE SCALE GENOMIC DNA]</scope>
    <source>
        <strain evidence="10 11">DSM 23996</strain>
    </source>
</reference>
<comment type="subcellular location">
    <subcellularLocation>
        <location evidence="1">Cell membrane</location>
        <topology evidence="1">Multi-pass membrane protein</topology>
    </subcellularLocation>
</comment>
<dbReference type="EMBL" id="RBZP01000002">
    <property type="protein sequence ID" value="RKQ35600.1"/>
    <property type="molecule type" value="Genomic_DNA"/>
</dbReference>
<feature type="transmembrane region" description="Helical" evidence="8">
    <location>
        <begin position="221"/>
        <end position="241"/>
    </location>
</feature>
<comment type="caution">
    <text evidence="10">The sequence shown here is derived from an EMBL/GenBank/DDBJ whole genome shotgun (WGS) entry which is preliminary data.</text>
</comment>
<feature type="domain" description="Major facilitator superfamily (MFS) profile" evidence="9">
    <location>
        <begin position="17"/>
        <end position="396"/>
    </location>
</feature>
<evidence type="ECO:0000256" key="8">
    <source>
        <dbReference type="SAM" id="Phobius"/>
    </source>
</evidence>
<evidence type="ECO:0000256" key="4">
    <source>
        <dbReference type="ARBA" id="ARBA00022475"/>
    </source>
</evidence>
<keyword evidence="11" id="KW-1185">Reference proteome</keyword>
<dbReference type="RefSeq" id="WP_121203231.1">
    <property type="nucleotide sequence ID" value="NZ_RBZP01000002.1"/>
</dbReference>
<protein>
    <submittedName>
        <fullName evidence="10">MFS transporter</fullName>
    </submittedName>
</protein>
<feature type="transmembrane region" description="Helical" evidence="8">
    <location>
        <begin position="55"/>
        <end position="75"/>
    </location>
</feature>
<evidence type="ECO:0000256" key="5">
    <source>
        <dbReference type="ARBA" id="ARBA00022692"/>
    </source>
</evidence>
<name>A0A495A711_9BACI</name>
<dbReference type="CDD" id="cd17324">
    <property type="entry name" value="MFS_NepI_like"/>
    <property type="match status" value="1"/>
</dbReference>
<feature type="transmembrane region" description="Helical" evidence="8">
    <location>
        <begin position="138"/>
        <end position="159"/>
    </location>
</feature>
<feature type="transmembrane region" description="Helical" evidence="8">
    <location>
        <begin position="343"/>
        <end position="361"/>
    </location>
</feature>
<evidence type="ECO:0000256" key="3">
    <source>
        <dbReference type="ARBA" id="ARBA00022448"/>
    </source>
</evidence>
<keyword evidence="3" id="KW-0813">Transport</keyword>
<accession>A0A495A711</accession>
<dbReference type="Pfam" id="PF07690">
    <property type="entry name" value="MFS_1"/>
    <property type="match status" value="1"/>
</dbReference>
<keyword evidence="4" id="KW-1003">Cell membrane</keyword>
<keyword evidence="6 8" id="KW-1133">Transmembrane helix</keyword>